<evidence type="ECO:0000313" key="2">
    <source>
        <dbReference type="EMBL" id="OAN00854.1"/>
    </source>
</evidence>
<evidence type="ECO:0000313" key="4">
    <source>
        <dbReference type="Proteomes" id="UP001150001"/>
    </source>
</evidence>
<reference evidence="2 3" key="1">
    <citation type="submission" date="2016-03" db="EMBL/GenBank/DDBJ databases">
        <title>Draft genome sequence of the Vibrio tubiashii subs. europaeus.</title>
        <authorList>
            <person name="Spinard E."/>
            <person name="Dubert J."/>
            <person name="Nelson D.R."/>
            <person name="Barja J.L."/>
        </authorList>
    </citation>
    <scope>NUCLEOTIDE SEQUENCE [LARGE SCALE GENOMIC DNA]</scope>
    <source>
        <strain evidence="3">PP-638</strain>
        <strain evidence="2">PP2-638</strain>
    </source>
</reference>
<dbReference type="OrthoDB" id="5670502at2"/>
<comment type="caution">
    <text evidence="2">The sequence shown here is derived from an EMBL/GenBank/DDBJ whole genome shotgun (WGS) entry which is preliminary data.</text>
</comment>
<dbReference type="RefSeq" id="WP_069666739.1">
    <property type="nucleotide sequence ID" value="NZ_JAPFIM010000026.1"/>
</dbReference>
<dbReference type="EMBL" id="JAPFIT010000018">
    <property type="protein sequence ID" value="MDC5741430.1"/>
    <property type="molecule type" value="Genomic_DNA"/>
</dbReference>
<accession>A0A178JF98</accession>
<organism evidence="2 3">
    <name type="scientific">Vibrio europaeus</name>
    <dbReference type="NCBI Taxonomy" id="300876"/>
    <lineage>
        <taxon>Bacteria</taxon>
        <taxon>Pseudomonadati</taxon>
        <taxon>Pseudomonadota</taxon>
        <taxon>Gammaproteobacteria</taxon>
        <taxon>Vibrionales</taxon>
        <taxon>Vibrionaceae</taxon>
        <taxon>Vibrio</taxon>
        <taxon>Vibrio oreintalis group</taxon>
    </lineage>
</organism>
<evidence type="ECO:0000313" key="3">
    <source>
        <dbReference type="Proteomes" id="UP000094761"/>
    </source>
</evidence>
<protein>
    <recommendedName>
        <fullName evidence="5">Flp pilus-assembly TadG-like N-terminal domain-containing protein</fullName>
    </recommendedName>
</protein>
<dbReference type="Proteomes" id="UP001150001">
    <property type="component" value="Unassembled WGS sequence"/>
</dbReference>
<gene>
    <name evidence="2" type="ORF">AZ468_06920</name>
    <name evidence="1" type="ORF">OPW20_15270</name>
</gene>
<keyword evidence="4" id="KW-1185">Reference proteome</keyword>
<evidence type="ECO:0000313" key="1">
    <source>
        <dbReference type="EMBL" id="MDC5741430.1"/>
    </source>
</evidence>
<reference evidence="1" key="2">
    <citation type="submission" date="2022-11" db="EMBL/GenBank/DDBJ databases">
        <title>Role of the vibriolysin VemA secreted by the emergent pathogen Vibrio europaeus in the colonization of Manila clam mucus.</title>
        <authorList>
            <person name="Martinez C."/>
            <person name="Rodriguez S."/>
            <person name="Vences A."/>
            <person name="Barja J.L."/>
            <person name="Toranzo A.E."/>
            <person name="Dubert J."/>
        </authorList>
    </citation>
    <scope>NUCLEOTIDE SEQUENCE</scope>
    <source>
        <strain evidence="1">3454</strain>
    </source>
</reference>
<dbReference type="GeneID" id="78075415"/>
<sequence>MYNKQRGAASIWFVLVFVALAGFTALGIEGSRYLNYKARLGDALETSSLLLAADQAEKVLKLQGVEKQARAEESQQIVERTIHSYLRDVAEIPQTKIEIEPTPDQKAFSYRVAAMTRHNSWMHYSSAPSFDETQDVSNFAAAAKTSTGSGGGDLGDVILVVDHSMSMNENTCTEYSPNNIRRLQSAKLAVAHQLTRMFIEQVRKPGTQELDKLGRVAVIPYENATRSHMRSGQPGVINCENHLVFKDKGVNSYDKFNWRNEFAALRRRGIGSPQQIANSGSVMQPFFEAALFTEGHVVPATGQKVVDWLPYNQEEVDVEATKQRILSMVNTRNTNADLPIDDFRAITMPFNRICRGNMRSIGFSDKWNQGALNKNGSFYDPFTAQVRSFTSGSFAQHAMDGQEKQYLGSWTSSFQGILRGLQEMRHHSGEKPLLFVVIAGGPDTPNADTQLERLSKDYLGQSFRQDLLTQSLIDGSNGLFAKVKAEVPHSRFVLIKFQPDDPSEQFKLNYEGAFDAVAEVKYQKASGNTMIGRCTNIDGQMNDYKFDKAEMEAMSKMVSQMLSDAGDAYGGTSEVGGLIDRRSRVKCLSR</sequence>
<evidence type="ECO:0008006" key="5">
    <source>
        <dbReference type="Google" id="ProtNLM"/>
    </source>
</evidence>
<name>A0A178JF98_9VIBR</name>
<proteinExistence type="predicted"/>
<dbReference type="AlphaFoldDB" id="A0A178JF98"/>
<dbReference type="Proteomes" id="UP000094761">
    <property type="component" value="Unassembled WGS sequence"/>
</dbReference>
<dbReference type="EMBL" id="LUAX01000001">
    <property type="protein sequence ID" value="OAN00854.1"/>
    <property type="molecule type" value="Genomic_DNA"/>
</dbReference>